<dbReference type="Pfam" id="PF11387">
    <property type="entry name" value="DUF2795"/>
    <property type="match status" value="1"/>
</dbReference>
<organism evidence="1 2">
    <name type="scientific">Pendulispora brunnea</name>
    <dbReference type="NCBI Taxonomy" id="2905690"/>
    <lineage>
        <taxon>Bacteria</taxon>
        <taxon>Pseudomonadati</taxon>
        <taxon>Myxococcota</taxon>
        <taxon>Myxococcia</taxon>
        <taxon>Myxococcales</taxon>
        <taxon>Sorangiineae</taxon>
        <taxon>Pendulisporaceae</taxon>
        <taxon>Pendulispora</taxon>
    </lineage>
</organism>
<dbReference type="InterPro" id="IPR021527">
    <property type="entry name" value="DUF2795"/>
</dbReference>
<proteinExistence type="predicted"/>
<reference evidence="1 2" key="1">
    <citation type="submission" date="2021-12" db="EMBL/GenBank/DDBJ databases">
        <title>Discovery of the Pendulisporaceae a myxobacterial family with distinct sporulation behavior and unique specialized metabolism.</title>
        <authorList>
            <person name="Garcia R."/>
            <person name="Popoff A."/>
            <person name="Bader C.D."/>
            <person name="Loehr J."/>
            <person name="Walesch S."/>
            <person name="Walt C."/>
            <person name="Boldt J."/>
            <person name="Bunk B."/>
            <person name="Haeckl F.J.F.P.J."/>
            <person name="Gunesch A.P."/>
            <person name="Birkelbach J."/>
            <person name="Nuebel U."/>
            <person name="Pietschmann T."/>
            <person name="Bach T."/>
            <person name="Mueller R."/>
        </authorList>
    </citation>
    <scope>NUCLEOTIDE SEQUENCE [LARGE SCALE GENOMIC DNA]</scope>
    <source>
        <strain evidence="1 2">MSr12523</strain>
    </source>
</reference>
<dbReference type="Proteomes" id="UP001379533">
    <property type="component" value="Chromosome"/>
</dbReference>
<name>A0ABZ2KAR2_9BACT</name>
<evidence type="ECO:0000313" key="2">
    <source>
        <dbReference type="Proteomes" id="UP001379533"/>
    </source>
</evidence>
<evidence type="ECO:0000313" key="1">
    <source>
        <dbReference type="EMBL" id="WXA95726.1"/>
    </source>
</evidence>
<accession>A0ABZ2KAR2</accession>
<dbReference type="RefSeq" id="WP_394846335.1">
    <property type="nucleotide sequence ID" value="NZ_CP089982.1"/>
</dbReference>
<dbReference type="EMBL" id="CP089982">
    <property type="protein sequence ID" value="WXA95726.1"/>
    <property type="molecule type" value="Genomic_DNA"/>
</dbReference>
<keyword evidence="2" id="KW-1185">Reference proteome</keyword>
<protein>
    <submittedName>
        <fullName evidence="1">DUF2795 domain-containing protein</fullName>
    </submittedName>
</protein>
<sequence>MFDAVNKLNDGLKALGEKYLEGLNWPATKEELIAKAIENKTPEGVLNQLRAFQLKDGKRYNSLSEITKADKYNKAQGTTTQ</sequence>
<gene>
    <name evidence="1" type="ORF">LZC95_02585</name>
</gene>